<keyword evidence="2" id="KW-1185">Reference proteome</keyword>
<sequence length="156" mass="18624">MPQIKRRHLIAYEFFRLNETNSELVSYNELFNQVYLRKLSKLRCQPQSLDLKQILKLVSFKLDLKDKLKELNISLKDYLEANDFQKLFKNFYSNYNVMPSNNECIKYNDFIDYCDPARFSTISTASFKDYINDDFKPMLATDGKPDVRIPYEIINM</sequence>
<dbReference type="Proteomes" id="UP001152885">
    <property type="component" value="Unassembled WGS sequence"/>
</dbReference>
<name>A0A9W4TWM5_9ASCO</name>
<evidence type="ECO:0000313" key="2">
    <source>
        <dbReference type="Proteomes" id="UP001152885"/>
    </source>
</evidence>
<accession>A0A9W4TWM5</accession>
<comment type="caution">
    <text evidence="1">The sequence shown here is derived from an EMBL/GenBank/DDBJ whole genome shotgun (WGS) entry which is preliminary data.</text>
</comment>
<dbReference type="EMBL" id="CANTUO010000003">
    <property type="protein sequence ID" value="CAI5759021.1"/>
    <property type="molecule type" value="Genomic_DNA"/>
</dbReference>
<reference evidence="1" key="1">
    <citation type="submission" date="2022-12" db="EMBL/GenBank/DDBJ databases">
        <authorList>
            <person name="Brejova B."/>
        </authorList>
    </citation>
    <scope>NUCLEOTIDE SEQUENCE</scope>
</reference>
<proteinExistence type="predicted"/>
<organism evidence="1 2">
    <name type="scientific">Candida verbasci</name>
    <dbReference type="NCBI Taxonomy" id="1227364"/>
    <lineage>
        <taxon>Eukaryota</taxon>
        <taxon>Fungi</taxon>
        <taxon>Dikarya</taxon>
        <taxon>Ascomycota</taxon>
        <taxon>Saccharomycotina</taxon>
        <taxon>Pichiomycetes</taxon>
        <taxon>Debaryomycetaceae</taxon>
        <taxon>Candida/Lodderomyces clade</taxon>
        <taxon>Candida</taxon>
    </lineage>
</organism>
<evidence type="ECO:0000313" key="1">
    <source>
        <dbReference type="EMBL" id="CAI5759021.1"/>
    </source>
</evidence>
<gene>
    <name evidence="1" type="ORF">CANVERA_P3530</name>
</gene>
<dbReference type="AlphaFoldDB" id="A0A9W4TWM5"/>
<protein>
    <submittedName>
        <fullName evidence="1">Uncharacterized protein</fullName>
    </submittedName>
</protein>